<dbReference type="Proteomes" id="UP000071859">
    <property type="component" value="Unassembled WGS sequence"/>
</dbReference>
<accession>A0A158ELD4</accession>
<keyword evidence="3" id="KW-1185">Reference proteome</keyword>
<name>A0A158ELD4_9BURK</name>
<comment type="caution">
    <text evidence="2">The sequence shown here is derived from an EMBL/GenBank/DDBJ whole genome shotgun (WGS) entry which is preliminary data.</text>
</comment>
<feature type="region of interest" description="Disordered" evidence="1">
    <location>
        <begin position="51"/>
        <end position="86"/>
    </location>
</feature>
<evidence type="ECO:0000256" key="1">
    <source>
        <dbReference type="SAM" id="MobiDB-lite"/>
    </source>
</evidence>
<dbReference type="EMBL" id="FCOX02000263">
    <property type="protein sequence ID" value="SAL07603.1"/>
    <property type="molecule type" value="Genomic_DNA"/>
</dbReference>
<reference evidence="2" key="1">
    <citation type="submission" date="2016-01" db="EMBL/GenBank/DDBJ databases">
        <authorList>
            <person name="Peeters C."/>
        </authorList>
    </citation>
    <scope>NUCLEOTIDE SEQUENCE</scope>
    <source>
        <strain evidence="2">LMG 29321</strain>
    </source>
</reference>
<evidence type="ECO:0000313" key="2">
    <source>
        <dbReference type="EMBL" id="SAL07603.1"/>
    </source>
</evidence>
<evidence type="ECO:0000313" key="3">
    <source>
        <dbReference type="Proteomes" id="UP000071859"/>
    </source>
</evidence>
<gene>
    <name evidence="2" type="ORF">AWB78_08651</name>
</gene>
<dbReference type="AlphaFoldDB" id="A0A158ELD4"/>
<organism evidence="2 3">
    <name type="scientific">Caballeronia calidae</name>
    <dbReference type="NCBI Taxonomy" id="1777139"/>
    <lineage>
        <taxon>Bacteria</taxon>
        <taxon>Pseudomonadati</taxon>
        <taxon>Pseudomonadota</taxon>
        <taxon>Betaproteobacteria</taxon>
        <taxon>Burkholderiales</taxon>
        <taxon>Burkholderiaceae</taxon>
        <taxon>Caballeronia</taxon>
    </lineage>
</organism>
<protein>
    <submittedName>
        <fullName evidence="2">Uncharacterized protein</fullName>
    </submittedName>
</protein>
<proteinExistence type="predicted"/>
<feature type="region of interest" description="Disordered" evidence="1">
    <location>
        <begin position="106"/>
        <end position="143"/>
    </location>
</feature>
<sequence length="143" mass="15860">MARKQDDGALRQYAQKGVYATHQVATRSERRRSLVTRNPVAETVYNVRKQQELSETSPMRQLSPAGYQRRHGVKDDVETGEALGTRRRNPVEEMLAITVSGKCVRRCQGDGSGRSTVDGRAAKRARREGPGPVSIPSNNVRQG</sequence>